<dbReference type="GeneID" id="93152246"/>
<sequence length="136" mass="15880">MKKYNLSSIMKRAWELVKKAGTAMSEALKQAWREAKETMKELKGTPKQIAWAEDIRNTAIKYVKEGKEVWGKYPELLAGFEFVENRFSQLFEMHDEAVFYIEKRNFFSKDNIKEKVNDIATKNVKKNNMAEGHILG</sequence>
<dbReference type="AlphaFoldDB" id="D3AIW9"/>
<dbReference type="Proteomes" id="UP000004968">
    <property type="component" value="Unassembled WGS sequence"/>
</dbReference>
<dbReference type="EMBL" id="ACIO01000296">
    <property type="protein sequence ID" value="EFC98230.1"/>
    <property type="molecule type" value="Genomic_DNA"/>
</dbReference>
<evidence type="ECO:0000313" key="2">
    <source>
        <dbReference type="Proteomes" id="UP000004968"/>
    </source>
</evidence>
<comment type="caution">
    <text evidence="1">The sequence shown here is derived from an EMBL/GenBank/DDBJ whole genome shotgun (WGS) entry which is preliminary data.</text>
</comment>
<accession>D3AIW9</accession>
<name>D3AIW9_9FIRM</name>
<dbReference type="RefSeq" id="WP_006774029.1">
    <property type="nucleotide sequence ID" value="NZ_GG667670.1"/>
</dbReference>
<reference evidence="1 2" key="1">
    <citation type="submission" date="2010-01" db="EMBL/GenBank/DDBJ databases">
        <authorList>
            <person name="Weinstock G."/>
            <person name="Sodergren E."/>
            <person name="Clifton S."/>
            <person name="Fulton L."/>
            <person name="Fulton B."/>
            <person name="Courtney L."/>
            <person name="Fronick C."/>
            <person name="Harrison M."/>
            <person name="Strong C."/>
            <person name="Farmer C."/>
            <person name="Delahaunty K."/>
            <person name="Markovic C."/>
            <person name="Hall O."/>
            <person name="Minx P."/>
            <person name="Tomlinson C."/>
            <person name="Mitreva M."/>
            <person name="Nelson J."/>
            <person name="Hou S."/>
            <person name="Wollam A."/>
            <person name="Pepin K.H."/>
            <person name="Johnson M."/>
            <person name="Bhonagiri V."/>
            <person name="Nash W.E."/>
            <person name="Warren W."/>
            <person name="Chinwalla A."/>
            <person name="Mardis E.R."/>
            <person name="Wilson R.K."/>
        </authorList>
    </citation>
    <scope>NUCLEOTIDE SEQUENCE [LARGE SCALE GENOMIC DNA]</scope>
    <source>
        <strain evidence="1 2">DSM 13479</strain>
    </source>
</reference>
<organism evidence="1 2">
    <name type="scientific">Hungatella hathewayi DSM 13479</name>
    <dbReference type="NCBI Taxonomy" id="566550"/>
    <lineage>
        <taxon>Bacteria</taxon>
        <taxon>Bacillati</taxon>
        <taxon>Bacillota</taxon>
        <taxon>Clostridia</taxon>
        <taxon>Lachnospirales</taxon>
        <taxon>Lachnospiraceae</taxon>
        <taxon>Hungatella</taxon>
    </lineage>
</organism>
<protein>
    <submittedName>
        <fullName evidence="1">Uncharacterized protein</fullName>
    </submittedName>
</protein>
<proteinExistence type="predicted"/>
<evidence type="ECO:0000313" key="1">
    <source>
        <dbReference type="EMBL" id="EFC98230.1"/>
    </source>
</evidence>
<dbReference type="HOGENOM" id="CLU_1872615_0_0_9"/>
<gene>
    <name evidence="1" type="ORF">CLOSTHATH_03559</name>
</gene>